<dbReference type="AlphaFoldDB" id="A0A1F7X529"/>
<sequence>MSPEAKTVTESYLEGVKYLPEWRKVFSAEFSRIISQTDIKYEKGTYDGLQQLGLKVELDGVSRQLMRILPATADFPQLVFRLYEGRIKLLSGNKNREWRDWVKGLWIDLAEGMVGMSLGDIAGKEESVKFFGLRRRFDAQTTDEMHINLFPQKTIVLDAPLSFKR</sequence>
<dbReference type="EMBL" id="MGFR01000002">
    <property type="protein sequence ID" value="OGM09993.1"/>
    <property type="molecule type" value="Genomic_DNA"/>
</dbReference>
<evidence type="ECO:0000313" key="2">
    <source>
        <dbReference type="Proteomes" id="UP000176778"/>
    </source>
</evidence>
<protein>
    <submittedName>
        <fullName evidence="1">Uncharacterized protein</fullName>
    </submittedName>
</protein>
<comment type="caution">
    <text evidence="1">The sequence shown here is derived from an EMBL/GenBank/DDBJ whole genome shotgun (WGS) entry which is preliminary data.</text>
</comment>
<gene>
    <name evidence="1" type="ORF">A2Y68_01030</name>
</gene>
<proteinExistence type="predicted"/>
<evidence type="ECO:0000313" key="1">
    <source>
        <dbReference type="EMBL" id="OGM09993.1"/>
    </source>
</evidence>
<dbReference type="STRING" id="1802479.A2Y68_01030"/>
<name>A0A1F7X529_9BACT</name>
<reference evidence="1 2" key="1">
    <citation type="journal article" date="2016" name="Nat. Commun.">
        <title>Thousands of microbial genomes shed light on interconnected biogeochemical processes in an aquifer system.</title>
        <authorList>
            <person name="Anantharaman K."/>
            <person name="Brown C.T."/>
            <person name="Hug L.A."/>
            <person name="Sharon I."/>
            <person name="Castelle C.J."/>
            <person name="Probst A.J."/>
            <person name="Thomas B.C."/>
            <person name="Singh A."/>
            <person name="Wilkins M.J."/>
            <person name="Karaoz U."/>
            <person name="Brodie E.L."/>
            <person name="Williams K.H."/>
            <person name="Hubbard S.S."/>
            <person name="Banfield J.F."/>
        </authorList>
    </citation>
    <scope>NUCLEOTIDE SEQUENCE [LARGE SCALE GENOMIC DNA]</scope>
</reference>
<organism evidence="1 2">
    <name type="scientific">Candidatus Woesebacteria bacterium RBG_13_46_13</name>
    <dbReference type="NCBI Taxonomy" id="1802479"/>
    <lineage>
        <taxon>Bacteria</taxon>
        <taxon>Candidatus Woeseibacteriota</taxon>
    </lineage>
</organism>
<dbReference type="Proteomes" id="UP000176778">
    <property type="component" value="Unassembled WGS sequence"/>
</dbReference>
<accession>A0A1F7X529</accession>